<dbReference type="RefSeq" id="WP_182559492.1">
    <property type="nucleotide sequence ID" value="NZ_JACGWT010000002.1"/>
</dbReference>
<reference evidence="1 2" key="1">
    <citation type="submission" date="2020-07" db="EMBL/GenBank/DDBJ databases">
        <title>Sequencing the genomes of 1000 actinobacteria strains.</title>
        <authorList>
            <person name="Klenk H.-P."/>
        </authorList>
    </citation>
    <scope>NUCLEOTIDE SEQUENCE [LARGE SCALE GENOMIC DNA]</scope>
    <source>
        <strain evidence="1 2">DSM 100723</strain>
    </source>
</reference>
<keyword evidence="2" id="KW-1185">Reference proteome</keyword>
<dbReference type="SUPFAM" id="SSF53448">
    <property type="entry name" value="Nucleotide-diphospho-sugar transferases"/>
    <property type="match status" value="1"/>
</dbReference>
<dbReference type="InterPro" id="IPR018641">
    <property type="entry name" value="Trfase_1_rSAM/seldom-assoc"/>
</dbReference>
<dbReference type="EMBL" id="JACGWT010000002">
    <property type="protein sequence ID" value="MBA8793955.1"/>
    <property type="molecule type" value="Genomic_DNA"/>
</dbReference>
<accession>A0A7W3IRP0</accession>
<protein>
    <recommendedName>
        <fullName evidence="3">Glycosyltransferase involved in cell wall biogenesis</fullName>
    </recommendedName>
</protein>
<dbReference type="Gene3D" id="3.90.550.10">
    <property type="entry name" value="Spore Coat Polysaccharide Biosynthesis Protein SpsA, Chain A"/>
    <property type="match status" value="1"/>
</dbReference>
<dbReference type="AlphaFoldDB" id="A0A7W3IRP0"/>
<proteinExistence type="predicted"/>
<dbReference type="Pfam" id="PF09837">
    <property type="entry name" value="DUF2064"/>
    <property type="match status" value="1"/>
</dbReference>
<sequence>MTGPAPDVVHLVVAKAPVPGQVKTRLTPTLSDHQAAALAAAALLDTLDAVRAAAEGGPAPVIALTGDVDGAAAPGALRAALATTVIIAQRGDQFAERLANAHLDAAGPEGAVVQIGMDTPQVDPAVLRSVALRLSDPLGPDAVLGPAVDGGWWLLGLRRARDAQHLVGVPMSRDDTGARTLAALRSAGLRIELTETLTDVDEVTDLAPVAATAPATRFAELVRVLDPLVAPDGGTPA</sequence>
<dbReference type="PANTHER" id="PTHR36529:SF1">
    <property type="entry name" value="GLYCOSYLTRANSFERASE"/>
    <property type="match status" value="1"/>
</dbReference>
<dbReference type="PANTHER" id="PTHR36529">
    <property type="entry name" value="SLL1095 PROTEIN"/>
    <property type="match status" value="1"/>
</dbReference>
<name>A0A7W3IRP0_9ACTN</name>
<dbReference type="InterPro" id="IPR029044">
    <property type="entry name" value="Nucleotide-diphossugar_trans"/>
</dbReference>
<dbReference type="Proteomes" id="UP000523079">
    <property type="component" value="Unassembled WGS sequence"/>
</dbReference>
<comment type="caution">
    <text evidence="1">The sequence shown here is derived from an EMBL/GenBank/DDBJ whole genome shotgun (WGS) entry which is preliminary data.</text>
</comment>
<gene>
    <name evidence="1" type="ORF">FHX74_001560</name>
</gene>
<evidence type="ECO:0000313" key="1">
    <source>
        <dbReference type="EMBL" id="MBA8793955.1"/>
    </source>
</evidence>
<organism evidence="1 2">
    <name type="scientific">Microlunatus kandeliicorticis</name>
    <dbReference type="NCBI Taxonomy" id="1759536"/>
    <lineage>
        <taxon>Bacteria</taxon>
        <taxon>Bacillati</taxon>
        <taxon>Actinomycetota</taxon>
        <taxon>Actinomycetes</taxon>
        <taxon>Propionibacteriales</taxon>
        <taxon>Propionibacteriaceae</taxon>
        <taxon>Microlunatus</taxon>
    </lineage>
</organism>
<evidence type="ECO:0000313" key="2">
    <source>
        <dbReference type="Proteomes" id="UP000523079"/>
    </source>
</evidence>
<evidence type="ECO:0008006" key="3">
    <source>
        <dbReference type="Google" id="ProtNLM"/>
    </source>
</evidence>